<comment type="subunit">
    <text evidence="6">Consists of a catalytic RNA component (M1 or rnpB) and a protein subunit.</text>
</comment>
<protein>
    <recommendedName>
        <fullName evidence="6 7">Ribonuclease P protein component</fullName>
        <shortName evidence="6">RNase P protein</shortName>
        <shortName evidence="6">RNaseP protein</shortName>
        <ecNumber evidence="6 7">3.1.26.5</ecNumber>
    </recommendedName>
    <alternativeName>
        <fullName evidence="6">Protein C5</fullName>
    </alternativeName>
</protein>
<dbReference type="GO" id="GO:0030677">
    <property type="term" value="C:ribonuclease P complex"/>
    <property type="evidence" value="ECO:0007669"/>
    <property type="project" value="TreeGrafter"/>
</dbReference>
<dbReference type="Gene3D" id="3.30.230.10">
    <property type="match status" value="1"/>
</dbReference>
<keyword evidence="1 6" id="KW-0819">tRNA processing</keyword>
<evidence type="ECO:0000313" key="8">
    <source>
        <dbReference type="EMBL" id="OGL52217.1"/>
    </source>
</evidence>
<dbReference type="EC" id="3.1.26.5" evidence="6 7"/>
<comment type="function">
    <text evidence="6">RNaseP catalyzes the removal of the 5'-leader sequence from pre-tRNA to produce the mature 5'-terminus. It can also cleave other RNA substrates such as 4.5S RNA. The protein component plays an auxiliary but essential role in vivo by binding to the 5'-leader sequence and broadening the substrate specificity of the ribozyme.</text>
</comment>
<dbReference type="Proteomes" id="UP000185874">
    <property type="component" value="Unassembled WGS sequence"/>
</dbReference>
<organism evidence="8 9">
    <name type="scientific">Candidatus Shapirobacteria bacterium RBG_13_44_7</name>
    <dbReference type="NCBI Taxonomy" id="1802149"/>
    <lineage>
        <taxon>Bacteria</taxon>
        <taxon>Candidatus Shapironibacteriota</taxon>
    </lineage>
</organism>
<reference evidence="8 9" key="1">
    <citation type="journal article" date="2016" name="Nat. Commun.">
        <title>Thousands of microbial genomes shed light on interconnected biogeochemical processes in an aquifer system.</title>
        <authorList>
            <person name="Anantharaman K."/>
            <person name="Brown C.T."/>
            <person name="Hug L.A."/>
            <person name="Sharon I."/>
            <person name="Castelle C.J."/>
            <person name="Probst A.J."/>
            <person name="Thomas B.C."/>
            <person name="Singh A."/>
            <person name="Wilkins M.J."/>
            <person name="Karaoz U."/>
            <person name="Brodie E.L."/>
            <person name="Williams K.H."/>
            <person name="Hubbard S.S."/>
            <person name="Banfield J.F."/>
        </authorList>
    </citation>
    <scope>NUCLEOTIDE SEQUENCE [LARGE SCALE GENOMIC DNA]</scope>
</reference>
<keyword evidence="3 6" id="KW-0255">Endonuclease</keyword>
<evidence type="ECO:0000256" key="3">
    <source>
        <dbReference type="ARBA" id="ARBA00022759"/>
    </source>
</evidence>
<evidence type="ECO:0000313" key="9">
    <source>
        <dbReference type="Proteomes" id="UP000185874"/>
    </source>
</evidence>
<dbReference type="GO" id="GO:0001682">
    <property type="term" value="P:tRNA 5'-leader removal"/>
    <property type="evidence" value="ECO:0007669"/>
    <property type="project" value="UniProtKB-UniRule"/>
</dbReference>
<keyword evidence="4 6" id="KW-0378">Hydrolase</keyword>
<dbReference type="HAMAP" id="MF_00227">
    <property type="entry name" value="RNase_P"/>
    <property type="match status" value="1"/>
</dbReference>
<dbReference type="InterPro" id="IPR000100">
    <property type="entry name" value="RNase_P"/>
</dbReference>
<evidence type="ECO:0000256" key="1">
    <source>
        <dbReference type="ARBA" id="ARBA00022694"/>
    </source>
</evidence>
<keyword evidence="2 6" id="KW-0540">Nuclease</keyword>
<proteinExistence type="inferred from homology"/>
<evidence type="ECO:0000256" key="4">
    <source>
        <dbReference type="ARBA" id="ARBA00022801"/>
    </source>
</evidence>
<dbReference type="SUPFAM" id="SSF54211">
    <property type="entry name" value="Ribosomal protein S5 domain 2-like"/>
    <property type="match status" value="1"/>
</dbReference>
<dbReference type="PANTHER" id="PTHR33992:SF1">
    <property type="entry name" value="RIBONUCLEASE P PROTEIN COMPONENT"/>
    <property type="match status" value="1"/>
</dbReference>
<comment type="catalytic activity">
    <reaction evidence="6">
        <text>Endonucleolytic cleavage of RNA, removing 5'-extranucleotides from tRNA precursor.</text>
        <dbReference type="EC" id="3.1.26.5"/>
    </reaction>
</comment>
<dbReference type="GO" id="GO:0004526">
    <property type="term" value="F:ribonuclease P activity"/>
    <property type="evidence" value="ECO:0007669"/>
    <property type="project" value="UniProtKB-UniRule"/>
</dbReference>
<gene>
    <name evidence="6" type="primary">rnpA</name>
    <name evidence="8" type="ORF">A3K55_00170</name>
</gene>
<dbReference type="PANTHER" id="PTHR33992">
    <property type="entry name" value="RIBONUCLEASE P PROTEIN COMPONENT"/>
    <property type="match status" value="1"/>
</dbReference>
<dbReference type="InterPro" id="IPR014721">
    <property type="entry name" value="Ribsml_uS5_D2-typ_fold_subgr"/>
</dbReference>
<dbReference type="EMBL" id="MGDJ01000032">
    <property type="protein sequence ID" value="OGL52217.1"/>
    <property type="molecule type" value="Genomic_DNA"/>
</dbReference>
<evidence type="ECO:0000256" key="5">
    <source>
        <dbReference type="ARBA" id="ARBA00022884"/>
    </source>
</evidence>
<dbReference type="NCBIfam" id="TIGR00188">
    <property type="entry name" value="rnpA"/>
    <property type="match status" value="1"/>
</dbReference>
<dbReference type="GO" id="GO:0000049">
    <property type="term" value="F:tRNA binding"/>
    <property type="evidence" value="ECO:0007669"/>
    <property type="project" value="UniProtKB-UniRule"/>
</dbReference>
<evidence type="ECO:0000256" key="6">
    <source>
        <dbReference type="HAMAP-Rule" id="MF_00227"/>
    </source>
</evidence>
<evidence type="ECO:0000256" key="2">
    <source>
        <dbReference type="ARBA" id="ARBA00022722"/>
    </source>
</evidence>
<comment type="similarity">
    <text evidence="6">Belongs to the RnpA family.</text>
</comment>
<dbReference type="GO" id="GO:0042781">
    <property type="term" value="F:3'-tRNA processing endoribonuclease activity"/>
    <property type="evidence" value="ECO:0007669"/>
    <property type="project" value="TreeGrafter"/>
</dbReference>
<comment type="caution">
    <text evidence="8">The sequence shown here is derived from an EMBL/GenBank/DDBJ whole genome shotgun (WGS) entry which is preliminary data.</text>
</comment>
<dbReference type="AlphaFoldDB" id="A0A1F7SGC0"/>
<sequence>MLKKINRIGKKKEFERIKGEGELKQTPWFGVLVTKEAEGKKFGWIISKKVSKKAVERNRIKRIMAEAVRRNLEKVPEGRRAIFLVKKAMLGKGVEEIEGELMKCLS</sequence>
<dbReference type="Pfam" id="PF00825">
    <property type="entry name" value="Ribonuclease_P"/>
    <property type="match status" value="1"/>
</dbReference>
<accession>A0A1F7SGC0</accession>
<keyword evidence="5 6" id="KW-0694">RNA-binding</keyword>
<dbReference type="InterPro" id="IPR020568">
    <property type="entry name" value="Ribosomal_Su5_D2-typ_SF"/>
</dbReference>
<evidence type="ECO:0000256" key="7">
    <source>
        <dbReference type="NCBIfam" id="TIGR00188"/>
    </source>
</evidence>
<name>A0A1F7SGC0_9BACT</name>